<protein>
    <recommendedName>
        <fullName evidence="3">CENP-V/GFA domain-containing protein</fullName>
    </recommendedName>
</protein>
<evidence type="ECO:0000313" key="2">
    <source>
        <dbReference type="Proteomes" id="UP000235786"/>
    </source>
</evidence>
<dbReference type="OrthoDB" id="6329284at2759"/>
<gene>
    <name evidence="1" type="ORF">L207DRAFT_631855</name>
</gene>
<accession>A0A2J6RTX1</accession>
<reference evidence="1 2" key="1">
    <citation type="submission" date="2016-04" db="EMBL/GenBank/DDBJ databases">
        <title>A degradative enzymes factory behind the ericoid mycorrhizal symbiosis.</title>
        <authorList>
            <consortium name="DOE Joint Genome Institute"/>
            <person name="Martino E."/>
            <person name="Morin E."/>
            <person name="Grelet G."/>
            <person name="Kuo A."/>
            <person name="Kohler A."/>
            <person name="Daghino S."/>
            <person name="Barry K."/>
            <person name="Choi C."/>
            <person name="Cichocki N."/>
            <person name="Clum A."/>
            <person name="Copeland A."/>
            <person name="Hainaut M."/>
            <person name="Haridas S."/>
            <person name="Labutti K."/>
            <person name="Lindquist E."/>
            <person name="Lipzen A."/>
            <person name="Khouja H.-R."/>
            <person name="Murat C."/>
            <person name="Ohm R."/>
            <person name="Olson A."/>
            <person name="Spatafora J."/>
            <person name="Veneault-Fourrey C."/>
            <person name="Henrissat B."/>
            <person name="Grigoriev I."/>
            <person name="Martin F."/>
            <person name="Perotto S."/>
        </authorList>
    </citation>
    <scope>NUCLEOTIDE SEQUENCE [LARGE SCALE GENOMIC DNA]</scope>
    <source>
        <strain evidence="1 2">F</strain>
    </source>
</reference>
<dbReference type="AlphaFoldDB" id="A0A2J6RTX1"/>
<dbReference type="InterPro" id="IPR011057">
    <property type="entry name" value="Mss4-like_sf"/>
</dbReference>
<dbReference type="STRING" id="1149755.A0A2J6RTX1"/>
<proteinExistence type="predicted"/>
<sequence length="208" mass="23461">MATLPSTAFKLHGGCFCNAIRYTISVPELASRPIIPQHQIKLFGSQSEVNERLPIISLDHCNSCRRTSGVIVQSWFICPQSWVEFTLLLRSQGTSGSAETIKPTTIDFLKPDVGLLERTFAMGFESSEDKYRIFCGKCETHLTFLNDGPNHALADKGNWGPYFDVALGTLDTESLEMDVLKPYYLVWWKDGIDWVKRFVLEGEKSLFA</sequence>
<dbReference type="Gene3D" id="3.90.1590.10">
    <property type="entry name" value="glutathione-dependent formaldehyde- activating enzyme (gfa)"/>
    <property type="match status" value="1"/>
</dbReference>
<dbReference type="Proteomes" id="UP000235786">
    <property type="component" value="Unassembled WGS sequence"/>
</dbReference>
<keyword evidence="2" id="KW-1185">Reference proteome</keyword>
<dbReference type="PANTHER" id="PTHR33337:SF40">
    <property type="entry name" value="CENP-V_GFA DOMAIN-CONTAINING PROTEIN-RELATED"/>
    <property type="match status" value="1"/>
</dbReference>
<dbReference type="PANTHER" id="PTHR33337">
    <property type="entry name" value="GFA DOMAIN-CONTAINING PROTEIN"/>
    <property type="match status" value="1"/>
</dbReference>
<organism evidence="1 2">
    <name type="scientific">Hyaloscypha variabilis (strain UAMH 11265 / GT02V1 / F)</name>
    <name type="common">Meliniomyces variabilis</name>
    <dbReference type="NCBI Taxonomy" id="1149755"/>
    <lineage>
        <taxon>Eukaryota</taxon>
        <taxon>Fungi</taxon>
        <taxon>Dikarya</taxon>
        <taxon>Ascomycota</taxon>
        <taxon>Pezizomycotina</taxon>
        <taxon>Leotiomycetes</taxon>
        <taxon>Helotiales</taxon>
        <taxon>Hyaloscyphaceae</taxon>
        <taxon>Hyaloscypha</taxon>
        <taxon>Hyaloscypha variabilis</taxon>
    </lineage>
</organism>
<dbReference type="EMBL" id="KZ613943">
    <property type="protein sequence ID" value="PMD41972.1"/>
    <property type="molecule type" value="Genomic_DNA"/>
</dbReference>
<evidence type="ECO:0008006" key="3">
    <source>
        <dbReference type="Google" id="ProtNLM"/>
    </source>
</evidence>
<dbReference type="SUPFAM" id="SSF51316">
    <property type="entry name" value="Mss4-like"/>
    <property type="match status" value="1"/>
</dbReference>
<evidence type="ECO:0000313" key="1">
    <source>
        <dbReference type="EMBL" id="PMD41972.1"/>
    </source>
</evidence>
<name>A0A2J6RTX1_HYAVF</name>